<keyword evidence="2" id="KW-1185">Reference proteome</keyword>
<dbReference type="EMBL" id="FZOR01000009">
    <property type="protein sequence ID" value="SNS79852.1"/>
    <property type="molecule type" value="Genomic_DNA"/>
</dbReference>
<name>A0A239HEY3_9ACTN</name>
<sequence>MRGDCTLAVLGGLMVFADAPDVVAPASLGVAPASTTRTRASA</sequence>
<evidence type="ECO:0000313" key="1">
    <source>
        <dbReference type="EMBL" id="SNS79852.1"/>
    </source>
</evidence>
<dbReference type="AlphaFoldDB" id="A0A239HEY3"/>
<accession>A0A239HEY3</accession>
<protein>
    <submittedName>
        <fullName evidence="1">Uncharacterized protein</fullName>
    </submittedName>
</protein>
<reference evidence="1 2" key="1">
    <citation type="submission" date="2017-06" db="EMBL/GenBank/DDBJ databases">
        <authorList>
            <person name="Kim H.J."/>
            <person name="Triplett B.A."/>
        </authorList>
    </citation>
    <scope>NUCLEOTIDE SEQUENCE [LARGE SCALE GENOMIC DNA]</scope>
    <source>
        <strain evidence="1 2">DSM 44715</strain>
    </source>
</reference>
<proteinExistence type="predicted"/>
<organism evidence="1 2">
    <name type="scientific">Actinomadura meyerae</name>
    <dbReference type="NCBI Taxonomy" id="240840"/>
    <lineage>
        <taxon>Bacteria</taxon>
        <taxon>Bacillati</taxon>
        <taxon>Actinomycetota</taxon>
        <taxon>Actinomycetes</taxon>
        <taxon>Streptosporangiales</taxon>
        <taxon>Thermomonosporaceae</taxon>
        <taxon>Actinomadura</taxon>
    </lineage>
</organism>
<gene>
    <name evidence="1" type="ORF">SAMN05443665_1009135</name>
</gene>
<dbReference type="Proteomes" id="UP000198318">
    <property type="component" value="Unassembled WGS sequence"/>
</dbReference>
<evidence type="ECO:0000313" key="2">
    <source>
        <dbReference type="Proteomes" id="UP000198318"/>
    </source>
</evidence>